<proteinExistence type="predicted"/>
<gene>
    <name evidence="1" type="ORF">MOZ60_10765</name>
</gene>
<organism evidence="1 2">
    <name type="scientific">Grylomicrobium aquisgranensis</name>
    <dbReference type="NCBI Taxonomy" id="2926318"/>
    <lineage>
        <taxon>Bacteria</taxon>
        <taxon>Bacillati</taxon>
        <taxon>Bacillota</taxon>
        <taxon>Erysipelotrichia</taxon>
        <taxon>Erysipelotrichales</taxon>
        <taxon>Erysipelotrichaceae</taxon>
        <taxon>Grylomicrobium</taxon>
    </lineage>
</organism>
<name>A0AB35U6Y2_9FIRM</name>
<keyword evidence="2" id="KW-1185">Reference proteome</keyword>
<dbReference type="AlphaFoldDB" id="A0AB35U6Y2"/>
<dbReference type="EMBL" id="JALBUR010000048">
    <property type="protein sequence ID" value="MDX8420566.1"/>
    <property type="molecule type" value="Genomic_DNA"/>
</dbReference>
<protein>
    <submittedName>
        <fullName evidence="1">Uncharacterized protein</fullName>
    </submittedName>
</protein>
<sequence>MHQDHSADSGYRTNRHHRMHSWNGLVDYAMVYTEDNIRFTFKNGQEVKA</sequence>
<accession>A0AB35U6Y2</accession>
<evidence type="ECO:0000313" key="2">
    <source>
        <dbReference type="Proteomes" id="UP001286174"/>
    </source>
</evidence>
<reference evidence="1 2" key="1">
    <citation type="submission" date="2022-03" db="EMBL/GenBank/DDBJ databases">
        <title>Novel taxa within the pig intestine.</title>
        <authorList>
            <person name="Wylensek D."/>
            <person name="Bishof K."/>
            <person name="Afrizal A."/>
            <person name="Clavel T."/>
        </authorList>
    </citation>
    <scope>NUCLEOTIDE SEQUENCE [LARGE SCALE GENOMIC DNA]</scope>
    <source>
        <strain evidence="1 2">CLA-KB-P133</strain>
    </source>
</reference>
<evidence type="ECO:0000313" key="1">
    <source>
        <dbReference type="EMBL" id="MDX8420566.1"/>
    </source>
</evidence>
<comment type="caution">
    <text evidence="1">The sequence shown here is derived from an EMBL/GenBank/DDBJ whole genome shotgun (WGS) entry which is preliminary data.</text>
</comment>
<dbReference type="Proteomes" id="UP001286174">
    <property type="component" value="Unassembled WGS sequence"/>
</dbReference>